<reference evidence="1 2" key="1">
    <citation type="journal article" date="2015" name="Nature">
        <title>rRNA introns, odd ribosomes, and small enigmatic genomes across a large radiation of phyla.</title>
        <authorList>
            <person name="Brown C.T."/>
            <person name="Hug L.A."/>
            <person name="Thomas B.C."/>
            <person name="Sharon I."/>
            <person name="Castelle C.J."/>
            <person name="Singh A."/>
            <person name="Wilkins M.J."/>
            <person name="Williams K.H."/>
            <person name="Banfield J.F."/>
        </authorList>
    </citation>
    <scope>NUCLEOTIDE SEQUENCE [LARGE SCALE GENOMIC DNA]</scope>
</reference>
<proteinExistence type="predicted"/>
<accession>A0A0G2A663</accession>
<organism evidence="1 2">
    <name type="scientific">Candidatus Uhrbacteria bacterium GW2011_GWC2_53_7</name>
    <dbReference type="NCBI Taxonomy" id="1618986"/>
    <lineage>
        <taxon>Bacteria</taxon>
        <taxon>Candidatus Uhriibacteriota</taxon>
    </lineage>
</organism>
<sequence>MCIEETSFVSWPRVTGTPCRLVVGDSEGTCGCEVGVHGGRGCVCEDAPRRVAPGRRAVPLLPLDVHRSSEVVARADDGESDVDVVGGVGLKLVGSARPDGRVEGVVGVALMIREGGIHVAGRHRRVPATSVLDPVPVPDVRLRLVCRVAAEARYAVEADVLLNSCRVADARLDSVGSPGLVGPRTIVSGGLGLRWVFLQNESDPVGSAVQDQVISGLWLYEDCRHGGLTV</sequence>
<gene>
    <name evidence="1" type="ORF">UY82_C0026G0002</name>
</gene>
<comment type="caution">
    <text evidence="1">The sequence shown here is derived from an EMBL/GenBank/DDBJ whole genome shotgun (WGS) entry which is preliminary data.</text>
</comment>
<protein>
    <submittedName>
        <fullName evidence="1">Uncharacterized protein</fullName>
    </submittedName>
</protein>
<dbReference type="AlphaFoldDB" id="A0A0G2A663"/>
<name>A0A0G2A663_9BACT</name>
<dbReference type="EMBL" id="LCRN01000026">
    <property type="protein sequence ID" value="KKW36412.1"/>
    <property type="molecule type" value="Genomic_DNA"/>
</dbReference>
<evidence type="ECO:0000313" key="1">
    <source>
        <dbReference type="EMBL" id="KKW36412.1"/>
    </source>
</evidence>
<evidence type="ECO:0000313" key="2">
    <source>
        <dbReference type="Proteomes" id="UP000033865"/>
    </source>
</evidence>
<dbReference type="Proteomes" id="UP000033865">
    <property type="component" value="Unassembled WGS sequence"/>
</dbReference>